<dbReference type="InterPro" id="IPR003593">
    <property type="entry name" value="AAA+_ATPase"/>
</dbReference>
<keyword evidence="2" id="KW-0813">Transport</keyword>
<dbReference type="InterPro" id="IPR027417">
    <property type="entry name" value="P-loop_NTPase"/>
</dbReference>
<keyword evidence="7" id="KW-0408">Iron</keyword>
<keyword evidence="4" id="KW-0410">Iron transport</keyword>
<proteinExistence type="predicted"/>
<organism evidence="11 12">
    <name type="scientific">Candidatus Acutalibacter ornithocaccae</name>
    <dbReference type="NCBI Taxonomy" id="2838416"/>
    <lineage>
        <taxon>Bacteria</taxon>
        <taxon>Bacillati</taxon>
        <taxon>Bacillota</taxon>
        <taxon>Clostridia</taxon>
        <taxon>Eubacteriales</taxon>
        <taxon>Acutalibacteraceae</taxon>
        <taxon>Acutalibacter</taxon>
    </lineage>
</organism>
<keyword evidence="8" id="KW-0406">Ion transport</keyword>
<dbReference type="GO" id="GO:0016887">
    <property type="term" value="F:ATP hydrolysis activity"/>
    <property type="evidence" value="ECO:0007669"/>
    <property type="project" value="InterPro"/>
</dbReference>
<gene>
    <name evidence="11" type="ORF">H9942_04485</name>
</gene>
<dbReference type="EMBL" id="DWXZ01000089">
    <property type="protein sequence ID" value="HJB37310.1"/>
    <property type="molecule type" value="Genomic_DNA"/>
</dbReference>
<dbReference type="GO" id="GO:0005886">
    <property type="term" value="C:plasma membrane"/>
    <property type="evidence" value="ECO:0007669"/>
    <property type="project" value="UniProtKB-SubCell"/>
</dbReference>
<evidence type="ECO:0000256" key="9">
    <source>
        <dbReference type="ARBA" id="ARBA00023136"/>
    </source>
</evidence>
<evidence type="ECO:0000256" key="2">
    <source>
        <dbReference type="ARBA" id="ARBA00022448"/>
    </source>
</evidence>
<dbReference type="InterPro" id="IPR003439">
    <property type="entry name" value="ABC_transporter-like_ATP-bd"/>
</dbReference>
<dbReference type="AlphaFoldDB" id="A0A9D2RZP5"/>
<dbReference type="GO" id="GO:0006826">
    <property type="term" value="P:iron ion transport"/>
    <property type="evidence" value="ECO:0007669"/>
    <property type="project" value="UniProtKB-KW"/>
</dbReference>
<comment type="subcellular location">
    <subcellularLocation>
        <location evidence="1">Cell membrane</location>
        <topology evidence="1">Peripheral membrane protein</topology>
    </subcellularLocation>
</comment>
<dbReference type="PANTHER" id="PTHR42771">
    <property type="entry name" value="IRON(3+)-HYDROXAMATE IMPORT ATP-BINDING PROTEIN FHUC"/>
    <property type="match status" value="1"/>
</dbReference>
<evidence type="ECO:0000313" key="12">
    <source>
        <dbReference type="Proteomes" id="UP000824214"/>
    </source>
</evidence>
<evidence type="ECO:0000259" key="10">
    <source>
        <dbReference type="PROSITE" id="PS50893"/>
    </source>
</evidence>
<sequence length="253" mass="27784">MIELCHVTAGYPGRPVLEDVNLAFQAGKITALIGPNGCGKTTLLRAACGLLPLTGGQVLYGGKDLRRFGRKEFARLVSILPQTRDVPSIRAEQLVAHGRYPHLSFGRDLTQADREKIAWAMEVTGTTALKDKELSQLSGGERQRVYLAMTLSQDTDILFLDEPTTYLDIGQKYEMLELIAQVNAMGKTVVMVLHDLPLAFSYSHQVVVLEKGRLAAQGPADQVFASGVPARVFGVKSQALEVDGRQEYFFYQA</sequence>
<reference evidence="11" key="2">
    <citation type="submission" date="2021-04" db="EMBL/GenBank/DDBJ databases">
        <authorList>
            <person name="Gilroy R."/>
        </authorList>
    </citation>
    <scope>NUCLEOTIDE SEQUENCE</scope>
    <source>
        <strain evidence="11">ChiBcolR8-3208</strain>
    </source>
</reference>
<accession>A0A9D2RZP5</accession>
<dbReference type="SUPFAM" id="SSF52540">
    <property type="entry name" value="P-loop containing nucleoside triphosphate hydrolases"/>
    <property type="match status" value="1"/>
</dbReference>
<dbReference type="GO" id="GO:0005524">
    <property type="term" value="F:ATP binding"/>
    <property type="evidence" value="ECO:0007669"/>
    <property type="project" value="UniProtKB-KW"/>
</dbReference>
<dbReference type="CDD" id="cd03214">
    <property type="entry name" value="ABC_Iron-Siderophores_B12_Hemin"/>
    <property type="match status" value="1"/>
</dbReference>
<evidence type="ECO:0000256" key="5">
    <source>
        <dbReference type="ARBA" id="ARBA00022741"/>
    </source>
</evidence>
<evidence type="ECO:0000256" key="8">
    <source>
        <dbReference type="ARBA" id="ARBA00023065"/>
    </source>
</evidence>
<evidence type="ECO:0000256" key="3">
    <source>
        <dbReference type="ARBA" id="ARBA00022475"/>
    </source>
</evidence>
<dbReference type="FunFam" id="3.40.50.300:FF:000134">
    <property type="entry name" value="Iron-enterobactin ABC transporter ATP-binding protein"/>
    <property type="match status" value="1"/>
</dbReference>
<comment type="caution">
    <text evidence="11">The sequence shown here is derived from an EMBL/GenBank/DDBJ whole genome shotgun (WGS) entry which is preliminary data.</text>
</comment>
<keyword evidence="9" id="KW-0472">Membrane</keyword>
<reference evidence="11" key="1">
    <citation type="journal article" date="2021" name="PeerJ">
        <title>Extensive microbial diversity within the chicken gut microbiome revealed by metagenomics and culture.</title>
        <authorList>
            <person name="Gilroy R."/>
            <person name="Ravi A."/>
            <person name="Getino M."/>
            <person name="Pursley I."/>
            <person name="Horton D.L."/>
            <person name="Alikhan N.F."/>
            <person name="Baker D."/>
            <person name="Gharbi K."/>
            <person name="Hall N."/>
            <person name="Watson M."/>
            <person name="Adriaenssens E.M."/>
            <person name="Foster-Nyarko E."/>
            <person name="Jarju S."/>
            <person name="Secka A."/>
            <person name="Antonio M."/>
            <person name="Oren A."/>
            <person name="Chaudhuri R.R."/>
            <person name="La Ragione R."/>
            <person name="Hildebrand F."/>
            <person name="Pallen M.J."/>
        </authorList>
    </citation>
    <scope>NUCLEOTIDE SEQUENCE</scope>
    <source>
        <strain evidence="11">ChiBcolR8-3208</strain>
    </source>
</reference>
<protein>
    <submittedName>
        <fullName evidence="11">ABC transporter ATP-binding protein</fullName>
    </submittedName>
</protein>
<dbReference type="Proteomes" id="UP000824214">
    <property type="component" value="Unassembled WGS sequence"/>
</dbReference>
<dbReference type="PANTHER" id="PTHR42771:SF2">
    <property type="entry name" value="IRON(3+)-HYDROXAMATE IMPORT ATP-BINDING PROTEIN FHUC"/>
    <property type="match status" value="1"/>
</dbReference>
<dbReference type="PROSITE" id="PS50893">
    <property type="entry name" value="ABC_TRANSPORTER_2"/>
    <property type="match status" value="1"/>
</dbReference>
<keyword evidence="5" id="KW-0547">Nucleotide-binding</keyword>
<keyword evidence="3" id="KW-1003">Cell membrane</keyword>
<evidence type="ECO:0000256" key="6">
    <source>
        <dbReference type="ARBA" id="ARBA00022840"/>
    </source>
</evidence>
<dbReference type="Gene3D" id="3.40.50.300">
    <property type="entry name" value="P-loop containing nucleotide triphosphate hydrolases"/>
    <property type="match status" value="1"/>
</dbReference>
<feature type="domain" description="ABC transporter" evidence="10">
    <location>
        <begin position="2"/>
        <end position="236"/>
    </location>
</feature>
<dbReference type="SMART" id="SM00382">
    <property type="entry name" value="AAA"/>
    <property type="match status" value="1"/>
</dbReference>
<evidence type="ECO:0000256" key="1">
    <source>
        <dbReference type="ARBA" id="ARBA00004202"/>
    </source>
</evidence>
<name>A0A9D2RZP5_9FIRM</name>
<evidence type="ECO:0000313" key="11">
    <source>
        <dbReference type="EMBL" id="HJB37310.1"/>
    </source>
</evidence>
<keyword evidence="6 11" id="KW-0067">ATP-binding</keyword>
<dbReference type="InterPro" id="IPR051535">
    <property type="entry name" value="Siderophore_ABC-ATPase"/>
</dbReference>
<dbReference type="Pfam" id="PF00005">
    <property type="entry name" value="ABC_tran"/>
    <property type="match status" value="1"/>
</dbReference>
<evidence type="ECO:0000256" key="7">
    <source>
        <dbReference type="ARBA" id="ARBA00023004"/>
    </source>
</evidence>
<evidence type="ECO:0000256" key="4">
    <source>
        <dbReference type="ARBA" id="ARBA00022496"/>
    </source>
</evidence>